<proteinExistence type="predicted"/>
<keyword evidence="2" id="KW-1185">Reference proteome</keyword>
<comment type="caution">
    <text evidence="1">The sequence shown here is derived from an EMBL/GenBank/DDBJ whole genome shotgun (WGS) entry which is preliminary data.</text>
</comment>
<name>A0A433D8J7_9FUNG</name>
<accession>A0A433D8J7</accession>
<gene>
    <name evidence="1" type="ORF">BC936DRAFT_146357</name>
</gene>
<feature type="non-terminal residue" evidence="1">
    <location>
        <position position="156"/>
    </location>
</feature>
<evidence type="ECO:0000313" key="2">
    <source>
        <dbReference type="Proteomes" id="UP000268093"/>
    </source>
</evidence>
<dbReference type="InterPro" id="IPR027267">
    <property type="entry name" value="AH/BAR_dom_sf"/>
</dbReference>
<dbReference type="EMBL" id="RBNI01005204">
    <property type="protein sequence ID" value="RUP46931.1"/>
    <property type="molecule type" value="Genomic_DNA"/>
</dbReference>
<sequence length="156" mass="17896">MMWERTPFQEKAPVEFRVHAGKWGHLTDFLILPLHQQKISHIEKTRRTKLQHTAAVVKAQEAYETECTKLYEANSKADSKVAKLQGDALRAATTELEITKKNANVAVSCFYCLTCLFLGDPVLCFSSAQDQEFQRAADVLKQFTQTWNQEWREACD</sequence>
<dbReference type="AlphaFoldDB" id="A0A433D8J7"/>
<protein>
    <submittedName>
        <fullName evidence="1">Uncharacterized protein</fullName>
    </submittedName>
</protein>
<organism evidence="1 2">
    <name type="scientific">Jimgerdemannia flammicorona</name>
    <dbReference type="NCBI Taxonomy" id="994334"/>
    <lineage>
        <taxon>Eukaryota</taxon>
        <taxon>Fungi</taxon>
        <taxon>Fungi incertae sedis</taxon>
        <taxon>Mucoromycota</taxon>
        <taxon>Mucoromycotina</taxon>
        <taxon>Endogonomycetes</taxon>
        <taxon>Endogonales</taxon>
        <taxon>Endogonaceae</taxon>
        <taxon>Jimgerdemannia</taxon>
    </lineage>
</organism>
<evidence type="ECO:0000313" key="1">
    <source>
        <dbReference type="EMBL" id="RUP46931.1"/>
    </source>
</evidence>
<dbReference type="Proteomes" id="UP000268093">
    <property type="component" value="Unassembled WGS sequence"/>
</dbReference>
<reference evidence="1 2" key="1">
    <citation type="journal article" date="2018" name="New Phytol.">
        <title>Phylogenomics of Endogonaceae and evolution of mycorrhizas within Mucoromycota.</title>
        <authorList>
            <person name="Chang Y."/>
            <person name="Desiro A."/>
            <person name="Na H."/>
            <person name="Sandor L."/>
            <person name="Lipzen A."/>
            <person name="Clum A."/>
            <person name="Barry K."/>
            <person name="Grigoriev I.V."/>
            <person name="Martin F.M."/>
            <person name="Stajich J.E."/>
            <person name="Smith M.E."/>
            <person name="Bonito G."/>
            <person name="Spatafora J.W."/>
        </authorList>
    </citation>
    <scope>NUCLEOTIDE SEQUENCE [LARGE SCALE GENOMIC DNA]</scope>
    <source>
        <strain evidence="1 2">GMNB39</strain>
    </source>
</reference>
<dbReference type="Gene3D" id="1.20.1270.60">
    <property type="entry name" value="Arfaptin homology (AH) domain/BAR domain"/>
    <property type="match status" value="1"/>
</dbReference>